<dbReference type="InterPro" id="IPR019775">
    <property type="entry name" value="WD40_repeat_CS"/>
</dbReference>
<evidence type="ECO:0000256" key="4">
    <source>
        <dbReference type="PROSITE-ProRule" id="PRU00221"/>
    </source>
</evidence>
<dbReference type="Gene3D" id="2.130.10.10">
    <property type="entry name" value="YVTN repeat-like/Quinoprotein amine dehydrogenase"/>
    <property type="match status" value="1"/>
</dbReference>
<feature type="region of interest" description="Disordered" evidence="5">
    <location>
        <begin position="721"/>
        <end position="762"/>
    </location>
</feature>
<feature type="compositionally biased region" description="Low complexity" evidence="5">
    <location>
        <begin position="543"/>
        <end position="567"/>
    </location>
</feature>
<sequence>MSSLRSSSPSRSKEFSLSAGYPADGSLSARRPSWTPSVPESSKRRARHSDENRPLSPEWMGSVPELLKSRRPSFPPSLPESYQRARKPRVETEESPDISKLPLGNPPVVPEEGKSLRSSWEINVKDLVGDAVGNMSISPTSRDIVLAARRGLFIIDLEAPFSIPRFMPQGGTWDVADVQWNPHTSHAQYIVSTSSEKLLIWNLLLPGKTSIQHILKSHYRAITDINWHTTECDIVATGGTQVKWNRQDGNFLASSHLNHVLIWDRRKGSLPVTRIPAHSSKIYGIDWSHSRRNEIVTCSLDKSIKTWDINATHDQCAPEPISCIPTTYPVWRARNLPFGEGILSLPQRGETTLEMYAKGNPPALVETFEGHLDVVKEFVWRKGNHDDFQLITWSKDRTLRFWPISMEVMQKVGHITEVVRGRSKIPRTELEFHDTFRNAPEPEEGNENHPALSAPIGTRSILAEVRAPRSMLSAQVETRSNAPETFSFVRDLTPTTTTKKRPSASAVRSTGGTMSKGGLGVKSIVQVDQLAWLASVKVGNKRGSSSGDGSHGESGTSSRLGSGSRPPAGRERSLSKVGGTRHSSGSLGRALEAAKEVDSNQSLQDEITSVLTKLSASNYKINLERHDLSKRRTCTLGLHGPWGETSSVFIRITFNFPRDYPQAMYPHGTPTVELERNPLITMRTRAFILKHLRRIREQRRPCLEACLRFLLCATENQIEHEMMESDSSSEDDDEEESRKKEREVTVSLLRNQKNLAEPRTSQGAFGPNGELICFFRAPPRLVRNILRDTINADASSQAEPSPVIPEQPLPPPVEEPPTPAPLPPSQSQLPSYFQSPALVSDAVRRLGLAATDRIVRPIDPNQPEAGLDILRAMTNLLTVPQQKMRRDSDSKHSAVVRKNYAMLQARRSMIFFTSTRNIAGADKKVVDDYVFMANSLAEVCDKNAEAARKHGRYDHERIFKTLRTIFKDPDPESKKRGEASFTSDSLAAQIVTRLYNDIAKEKDVQMLAMIGMLILQTEHATIIPQPTPRKKETMTPIPSIPSRLGNDYFSLTKSLAVNSPVSPVWPRLPASPIMPLHAAASVSSSNSSRGSWASLFNTGSVRQFMSGMQDTFKDGLTTPGETPGEGPASGADVSKSAEKLSMSRLESPGASGSRRKRNRKDSWMHGALSHESKSWNEGVVLDHNKGLSSSFSSAGHKLPSLRFADSTAFTQDHKVVIFEPSSCEEFTQPLFAPDLIMQFRRNVYSYCELLFRWQMYTKRLELLKAVNQPNALADPKPEASTAFAQGATVRWYFKRKLQFVRNATLFALCRLVPSADFLSLANVPYMLACYAYLLLKILRGDGADLSLWLRLFLHGR</sequence>
<organism evidence="7 8">
    <name type="scientific">Pholiota conissans</name>
    <dbReference type="NCBI Taxonomy" id="109636"/>
    <lineage>
        <taxon>Eukaryota</taxon>
        <taxon>Fungi</taxon>
        <taxon>Dikarya</taxon>
        <taxon>Basidiomycota</taxon>
        <taxon>Agaricomycotina</taxon>
        <taxon>Agaricomycetes</taxon>
        <taxon>Agaricomycetidae</taxon>
        <taxon>Agaricales</taxon>
        <taxon>Agaricineae</taxon>
        <taxon>Strophariaceae</taxon>
        <taxon>Pholiota</taxon>
    </lineage>
</organism>
<dbReference type="GO" id="GO:0034198">
    <property type="term" value="P:cellular response to amino acid starvation"/>
    <property type="evidence" value="ECO:0007669"/>
    <property type="project" value="TreeGrafter"/>
</dbReference>
<dbReference type="GO" id="GO:0005774">
    <property type="term" value="C:vacuolar membrane"/>
    <property type="evidence" value="ECO:0007669"/>
    <property type="project" value="TreeGrafter"/>
</dbReference>
<comment type="caution">
    <text evidence="7">The sequence shown here is derived from an EMBL/GenBank/DDBJ whole genome shotgun (WGS) entry which is preliminary data.</text>
</comment>
<evidence type="ECO:0000256" key="3">
    <source>
        <dbReference type="ARBA" id="ARBA00038452"/>
    </source>
</evidence>
<dbReference type="SMART" id="SM00320">
    <property type="entry name" value="WD40"/>
    <property type="match status" value="4"/>
</dbReference>
<dbReference type="Pfam" id="PF00400">
    <property type="entry name" value="WD40"/>
    <property type="match status" value="1"/>
</dbReference>
<evidence type="ECO:0000313" key="8">
    <source>
        <dbReference type="Proteomes" id="UP000807469"/>
    </source>
</evidence>
<dbReference type="InterPro" id="IPR015943">
    <property type="entry name" value="WD40/YVTN_repeat-like_dom_sf"/>
</dbReference>
<dbReference type="Proteomes" id="UP000807469">
    <property type="component" value="Unassembled WGS sequence"/>
</dbReference>
<feature type="domain" description="RWD" evidence="6">
    <location>
        <begin position="595"/>
        <end position="721"/>
    </location>
</feature>
<reference evidence="7" key="1">
    <citation type="submission" date="2020-11" db="EMBL/GenBank/DDBJ databases">
        <authorList>
            <consortium name="DOE Joint Genome Institute"/>
            <person name="Ahrendt S."/>
            <person name="Riley R."/>
            <person name="Andreopoulos W."/>
            <person name="Labutti K."/>
            <person name="Pangilinan J."/>
            <person name="Ruiz-Duenas F.J."/>
            <person name="Barrasa J.M."/>
            <person name="Sanchez-Garcia M."/>
            <person name="Camarero S."/>
            <person name="Miyauchi S."/>
            <person name="Serrano A."/>
            <person name="Linde D."/>
            <person name="Babiker R."/>
            <person name="Drula E."/>
            <person name="Ayuso-Fernandez I."/>
            <person name="Pacheco R."/>
            <person name="Padilla G."/>
            <person name="Ferreira P."/>
            <person name="Barriuso J."/>
            <person name="Kellner H."/>
            <person name="Castanera R."/>
            <person name="Alfaro M."/>
            <person name="Ramirez L."/>
            <person name="Pisabarro A.G."/>
            <person name="Kuo A."/>
            <person name="Tritt A."/>
            <person name="Lipzen A."/>
            <person name="He G."/>
            <person name="Yan M."/>
            <person name="Ng V."/>
            <person name="Cullen D."/>
            <person name="Martin F."/>
            <person name="Rosso M.-N."/>
            <person name="Henrissat B."/>
            <person name="Hibbett D."/>
            <person name="Martinez A.T."/>
            <person name="Grigoriev I.V."/>
        </authorList>
    </citation>
    <scope>NUCLEOTIDE SEQUENCE</scope>
    <source>
        <strain evidence="7">CIRM-BRFM 674</strain>
    </source>
</reference>
<evidence type="ECO:0000256" key="5">
    <source>
        <dbReference type="SAM" id="MobiDB-lite"/>
    </source>
</evidence>
<feature type="compositionally biased region" description="Pro residues" evidence="5">
    <location>
        <begin position="802"/>
        <end position="824"/>
    </location>
</feature>
<keyword evidence="8" id="KW-1185">Reference proteome</keyword>
<dbReference type="SUPFAM" id="SSF50978">
    <property type="entry name" value="WD40 repeat-like"/>
    <property type="match status" value="1"/>
</dbReference>
<dbReference type="PANTHER" id="PTHR46170">
    <property type="entry name" value="GATOR COMPLEX PROTEIN WDR59"/>
    <property type="match status" value="1"/>
</dbReference>
<gene>
    <name evidence="7" type="ORF">BDN70DRAFT_931020</name>
</gene>
<dbReference type="InterPro" id="IPR001680">
    <property type="entry name" value="WD40_rpt"/>
</dbReference>
<protein>
    <recommendedName>
        <fullName evidence="6">RWD domain-containing protein</fullName>
    </recommendedName>
</protein>
<evidence type="ECO:0000256" key="1">
    <source>
        <dbReference type="ARBA" id="ARBA00022574"/>
    </source>
</evidence>
<dbReference type="PROSITE" id="PS00678">
    <property type="entry name" value="WD_REPEATS_1"/>
    <property type="match status" value="1"/>
</dbReference>
<dbReference type="PROSITE" id="PS50082">
    <property type="entry name" value="WD_REPEATS_2"/>
    <property type="match status" value="1"/>
</dbReference>
<dbReference type="GO" id="GO:0035591">
    <property type="term" value="F:signaling adaptor activity"/>
    <property type="evidence" value="ECO:0007669"/>
    <property type="project" value="TreeGrafter"/>
</dbReference>
<dbReference type="OrthoDB" id="311712at2759"/>
<dbReference type="PROSITE" id="PS50294">
    <property type="entry name" value="WD_REPEATS_REGION"/>
    <property type="match status" value="1"/>
</dbReference>
<feature type="region of interest" description="Disordered" evidence="5">
    <location>
        <begin position="1110"/>
        <end position="1163"/>
    </location>
</feature>
<name>A0A9P5Z747_9AGAR</name>
<feature type="repeat" description="WD" evidence="4">
    <location>
        <begin position="275"/>
        <end position="310"/>
    </location>
</feature>
<dbReference type="PROSITE" id="PS50908">
    <property type="entry name" value="RWD"/>
    <property type="match status" value="1"/>
</dbReference>
<feature type="compositionally biased region" description="Low complexity" evidence="5">
    <location>
        <begin position="1117"/>
        <end position="1126"/>
    </location>
</feature>
<keyword evidence="1 4" id="KW-0853">WD repeat</keyword>
<dbReference type="GO" id="GO:0035859">
    <property type="term" value="C:Seh1-associated complex"/>
    <property type="evidence" value="ECO:0007669"/>
    <property type="project" value="TreeGrafter"/>
</dbReference>
<feature type="region of interest" description="Disordered" evidence="5">
    <location>
        <begin position="485"/>
        <end position="518"/>
    </location>
</feature>
<feature type="compositionally biased region" description="Polar residues" evidence="5">
    <location>
        <begin position="748"/>
        <end position="762"/>
    </location>
</feature>
<feature type="region of interest" description="Disordered" evidence="5">
    <location>
        <begin position="1"/>
        <end position="115"/>
    </location>
</feature>
<dbReference type="GO" id="GO:1904263">
    <property type="term" value="P:positive regulation of TORC1 signaling"/>
    <property type="evidence" value="ECO:0007669"/>
    <property type="project" value="TreeGrafter"/>
</dbReference>
<feature type="region of interest" description="Disordered" evidence="5">
    <location>
        <begin position="793"/>
        <end position="831"/>
    </location>
</feature>
<dbReference type="EMBL" id="MU155181">
    <property type="protein sequence ID" value="KAF9481244.1"/>
    <property type="molecule type" value="Genomic_DNA"/>
</dbReference>
<evidence type="ECO:0000259" key="6">
    <source>
        <dbReference type="PROSITE" id="PS50908"/>
    </source>
</evidence>
<dbReference type="InterPro" id="IPR006575">
    <property type="entry name" value="RWD_dom"/>
</dbReference>
<dbReference type="InterPro" id="IPR049567">
    <property type="entry name" value="WDR59-like"/>
</dbReference>
<evidence type="ECO:0000313" key="7">
    <source>
        <dbReference type="EMBL" id="KAF9481244.1"/>
    </source>
</evidence>
<evidence type="ECO:0000256" key="2">
    <source>
        <dbReference type="ARBA" id="ARBA00022737"/>
    </source>
</evidence>
<accession>A0A9P5Z747</accession>
<proteinExistence type="inferred from homology"/>
<keyword evidence="2" id="KW-0677">Repeat</keyword>
<feature type="compositionally biased region" description="Low complexity" evidence="5">
    <location>
        <begin position="1"/>
        <end position="18"/>
    </location>
</feature>
<dbReference type="PANTHER" id="PTHR46170:SF1">
    <property type="entry name" value="GATOR COMPLEX PROTEIN WDR59"/>
    <property type="match status" value="1"/>
</dbReference>
<comment type="similarity">
    <text evidence="3">Belongs to the WD repeat WDR59 family.</text>
</comment>
<dbReference type="InterPro" id="IPR036322">
    <property type="entry name" value="WD40_repeat_dom_sf"/>
</dbReference>
<feature type="region of interest" description="Disordered" evidence="5">
    <location>
        <begin position="540"/>
        <end position="599"/>
    </location>
</feature>